<dbReference type="Proteomes" id="UP001060085">
    <property type="component" value="Linkage Group LG04"/>
</dbReference>
<reference evidence="2" key="1">
    <citation type="journal article" date="2023" name="Nat. Plants">
        <title>Single-cell RNA sequencing provides a high-resolution roadmap for understanding the multicellular compartmentation of specialized metabolism.</title>
        <authorList>
            <person name="Sun S."/>
            <person name="Shen X."/>
            <person name="Li Y."/>
            <person name="Li Y."/>
            <person name="Wang S."/>
            <person name="Li R."/>
            <person name="Zhang H."/>
            <person name="Shen G."/>
            <person name="Guo B."/>
            <person name="Wei J."/>
            <person name="Xu J."/>
            <person name="St-Pierre B."/>
            <person name="Chen S."/>
            <person name="Sun C."/>
        </authorList>
    </citation>
    <scope>NUCLEOTIDE SEQUENCE [LARGE SCALE GENOMIC DNA]</scope>
</reference>
<keyword evidence="2" id="KW-1185">Reference proteome</keyword>
<accession>A0ACC0B815</accession>
<gene>
    <name evidence="1" type="ORF">M9H77_18637</name>
</gene>
<evidence type="ECO:0000313" key="1">
    <source>
        <dbReference type="EMBL" id="KAI5668784.1"/>
    </source>
</evidence>
<sequence length="396" mass="44848">MSSSDWSFLLPELLQTIARKLFLLADFIRFRAVCTSWRLATPDIPIHLQFPWLMLSQSIHNSNRRAFITFSNKLHYLNFPEATYPRRRRGSSHGWVAILDESPTIFLINPLTRAKINLPPLSSFPNIIHFDFSNVGREYTLRLFQTSDIDLPVSLCEMRDSFISKIVLSNSPSRGSPFVALAIIGKWGVLAYCKSDQNSWNLIEEARYFCEDVTFMNGLIYGLHKSGAIAVCDISGDSPAVRIIGNPETMVLGGVDMRYLLNAMGELLMVTRFIVLAAGIEPEEELRYTTIKFQVFTFNFSGSRWERLMNLGDKVLFLGENASLALSASDYPGCRGNRIYFTDDFSEEDFSGIHGEHDTGIFNLDDGIFEPLPSCPQDSRSRLLWPSPVWITPNPC</sequence>
<proteinExistence type="predicted"/>
<comment type="caution">
    <text evidence="1">The sequence shown here is derived from an EMBL/GenBank/DDBJ whole genome shotgun (WGS) entry which is preliminary data.</text>
</comment>
<evidence type="ECO:0000313" key="2">
    <source>
        <dbReference type="Proteomes" id="UP001060085"/>
    </source>
</evidence>
<organism evidence="1 2">
    <name type="scientific">Catharanthus roseus</name>
    <name type="common">Madagascar periwinkle</name>
    <name type="synonym">Vinca rosea</name>
    <dbReference type="NCBI Taxonomy" id="4058"/>
    <lineage>
        <taxon>Eukaryota</taxon>
        <taxon>Viridiplantae</taxon>
        <taxon>Streptophyta</taxon>
        <taxon>Embryophyta</taxon>
        <taxon>Tracheophyta</taxon>
        <taxon>Spermatophyta</taxon>
        <taxon>Magnoliopsida</taxon>
        <taxon>eudicotyledons</taxon>
        <taxon>Gunneridae</taxon>
        <taxon>Pentapetalae</taxon>
        <taxon>asterids</taxon>
        <taxon>lamiids</taxon>
        <taxon>Gentianales</taxon>
        <taxon>Apocynaceae</taxon>
        <taxon>Rauvolfioideae</taxon>
        <taxon>Vinceae</taxon>
        <taxon>Catharanthinae</taxon>
        <taxon>Catharanthus</taxon>
    </lineage>
</organism>
<dbReference type="EMBL" id="CM044704">
    <property type="protein sequence ID" value="KAI5668784.1"/>
    <property type="molecule type" value="Genomic_DNA"/>
</dbReference>
<name>A0ACC0B815_CATRO</name>
<protein>
    <submittedName>
        <fullName evidence="1">Uncharacterized protein</fullName>
    </submittedName>
</protein>